<dbReference type="SUPFAM" id="SSF53098">
    <property type="entry name" value="Ribonuclease H-like"/>
    <property type="match status" value="1"/>
</dbReference>
<evidence type="ECO:0000313" key="2">
    <source>
        <dbReference type="Proteomes" id="UP000243579"/>
    </source>
</evidence>
<reference evidence="1 2" key="1">
    <citation type="journal article" date="2014" name="Genome Biol. Evol.">
        <title>The secreted proteins of Achlya hypogyna and Thraustotheca clavata identify the ancestral oomycete secretome and reveal gene acquisitions by horizontal gene transfer.</title>
        <authorList>
            <person name="Misner I."/>
            <person name="Blouin N."/>
            <person name="Leonard G."/>
            <person name="Richards T.A."/>
            <person name="Lane C.E."/>
        </authorList>
    </citation>
    <scope>NUCLEOTIDE SEQUENCE [LARGE SCALE GENOMIC DNA]</scope>
    <source>
        <strain evidence="1 2">ATCC 48635</strain>
    </source>
</reference>
<dbReference type="Proteomes" id="UP000243579">
    <property type="component" value="Unassembled WGS sequence"/>
</dbReference>
<dbReference type="EMBL" id="JNBR01002125">
    <property type="protein sequence ID" value="OQR83678.1"/>
    <property type="molecule type" value="Genomic_DNA"/>
</dbReference>
<accession>A0A1V9YD91</accession>
<protein>
    <submittedName>
        <fullName evidence="1">Uncharacterized protein</fullName>
    </submittedName>
</protein>
<comment type="caution">
    <text evidence="1">The sequence shown here is derived from an EMBL/GenBank/DDBJ whole genome shotgun (WGS) entry which is preliminary data.</text>
</comment>
<keyword evidence="2" id="KW-1185">Reference proteome</keyword>
<evidence type="ECO:0000313" key="1">
    <source>
        <dbReference type="EMBL" id="OQR83678.1"/>
    </source>
</evidence>
<proteinExistence type="predicted"/>
<sequence>MDIAAYARTKDKKMLQHTNVQYIHLSIDETTDVSCFGNLQIIASFELPFTNELQAASDIFMLVSEVLSDYEIPWSKVLSICTDDASNLTGRLHSACATDCILSDQKLQMSHLSSTFLLSCESLPHTLDTVQSVGTHSQVCMQKLKRAQLASLVEADTMADDTTYDARSAGVLETDGEPQTCGHVEGELRKIPTMGATRWLSIVRSSAAILHNYPVLVEHFHEEKKTVRNHARGIEVPED</sequence>
<organism evidence="1 2">
    <name type="scientific">Achlya hypogyna</name>
    <name type="common">Oomycete</name>
    <name type="synonym">Protoachlya hypogyna</name>
    <dbReference type="NCBI Taxonomy" id="1202772"/>
    <lineage>
        <taxon>Eukaryota</taxon>
        <taxon>Sar</taxon>
        <taxon>Stramenopiles</taxon>
        <taxon>Oomycota</taxon>
        <taxon>Saprolegniomycetes</taxon>
        <taxon>Saprolegniales</taxon>
        <taxon>Achlyaceae</taxon>
        <taxon>Achlya</taxon>
    </lineage>
</organism>
<dbReference type="InterPro" id="IPR012337">
    <property type="entry name" value="RNaseH-like_sf"/>
</dbReference>
<name>A0A1V9YD91_ACHHY</name>
<gene>
    <name evidence="1" type="ORF">ACHHYP_20729</name>
</gene>
<dbReference type="AlphaFoldDB" id="A0A1V9YD91"/>